<dbReference type="EMBL" id="QPJM01000009">
    <property type="protein sequence ID" value="RCW82011.1"/>
    <property type="molecule type" value="Genomic_DNA"/>
</dbReference>
<protein>
    <submittedName>
        <fullName evidence="1">Uncharacterized protein</fullName>
    </submittedName>
</protein>
<keyword evidence="2" id="KW-1185">Reference proteome</keyword>
<evidence type="ECO:0000313" key="1">
    <source>
        <dbReference type="EMBL" id="RCW82011.1"/>
    </source>
</evidence>
<gene>
    <name evidence="1" type="ORF">C7476_109193</name>
</gene>
<sequence>MHFWQQILRHSTMIATKFLRKFRQIDRGMTATSLVSAVRGQVVAVVIDETTDCVCTAVGRHENKMGTHYWLVKTEDAAACERLGINYHRAMCNLYNATTTHEAMRQLAQG</sequence>
<proteinExistence type="predicted"/>
<dbReference type="AlphaFoldDB" id="A0A368YP56"/>
<evidence type="ECO:0000313" key="2">
    <source>
        <dbReference type="Proteomes" id="UP000253324"/>
    </source>
</evidence>
<accession>A0A368YP56</accession>
<dbReference type="Proteomes" id="UP000253324">
    <property type="component" value="Unassembled WGS sequence"/>
</dbReference>
<comment type="caution">
    <text evidence="1">The sequence shown here is derived from an EMBL/GenBank/DDBJ whole genome shotgun (WGS) entry which is preliminary data.</text>
</comment>
<name>A0A368YP56_9HYPH</name>
<organism evidence="1 2">
    <name type="scientific">Phyllobacterium bourgognense</name>
    <dbReference type="NCBI Taxonomy" id="314236"/>
    <lineage>
        <taxon>Bacteria</taxon>
        <taxon>Pseudomonadati</taxon>
        <taxon>Pseudomonadota</taxon>
        <taxon>Alphaproteobacteria</taxon>
        <taxon>Hyphomicrobiales</taxon>
        <taxon>Phyllobacteriaceae</taxon>
        <taxon>Phyllobacterium</taxon>
    </lineage>
</organism>
<reference evidence="1 2" key="1">
    <citation type="submission" date="2018-07" db="EMBL/GenBank/DDBJ databases">
        <title>Genomic Encyclopedia of Type Strains, Phase III (KMG-III): the genomes of soil and plant-associated and newly described type strains.</title>
        <authorList>
            <person name="Whitman W."/>
        </authorList>
    </citation>
    <scope>NUCLEOTIDE SEQUENCE [LARGE SCALE GENOMIC DNA]</scope>
    <source>
        <strain evidence="1 2">31-25a</strain>
    </source>
</reference>